<feature type="domain" description="Endonuclease/exonuclease/phosphatase" evidence="1">
    <location>
        <begin position="71"/>
        <end position="285"/>
    </location>
</feature>
<dbReference type="InterPro" id="IPR036691">
    <property type="entry name" value="Endo/exonu/phosph_ase_sf"/>
</dbReference>
<dbReference type="AlphaFoldDB" id="A0A4Q2S640"/>
<dbReference type="EMBL" id="SDWS01000001">
    <property type="protein sequence ID" value="RYB96034.1"/>
    <property type="molecule type" value="Genomic_DNA"/>
</dbReference>
<dbReference type="RefSeq" id="WP_129472987.1">
    <property type="nucleotide sequence ID" value="NZ_SDWS01000001.1"/>
</dbReference>
<accession>A0A4Q2S640</accession>
<protein>
    <recommendedName>
        <fullName evidence="1">Endonuclease/exonuclease/phosphatase domain-containing protein</fullName>
    </recommendedName>
</protein>
<reference evidence="2 3" key="1">
    <citation type="submission" date="2019-01" db="EMBL/GenBank/DDBJ databases">
        <title>Novel species of Nocardioides.</title>
        <authorList>
            <person name="Liu Q."/>
            <person name="Xin Y.-H."/>
        </authorList>
    </citation>
    <scope>NUCLEOTIDE SEQUENCE [LARGE SCALE GENOMIC DNA]</scope>
    <source>
        <strain evidence="2 3">HLT3-15</strain>
    </source>
</reference>
<evidence type="ECO:0000313" key="3">
    <source>
        <dbReference type="Proteomes" id="UP000291838"/>
    </source>
</evidence>
<proteinExistence type="predicted"/>
<dbReference type="OrthoDB" id="3763091at2"/>
<dbReference type="SUPFAM" id="SSF56219">
    <property type="entry name" value="DNase I-like"/>
    <property type="match status" value="1"/>
</dbReference>
<sequence length="307" mass="33469">MSIHWRTGTATATTRTIRRTAALGVLVTLLAVSVTMGPTAASGVALPGPTKIETTSTAVTASHVGPPFKVATYNALFASHTDGRNPRRAQFPHSTVRTKRTVRLFRRSGVDVAGIQELEHSARRKLRSLAPEYRTFGASNKAVVWRSDDFAFIEGHTIRTRTYHRRMTRTPVVTLRQRATGQHLVVMSVHNPADVRGPAGALRDEATQQELAEVLRYRRTADPVPLVVLGDMNAKAKFFCAFTASGDMHAAAGGSHVDGVCNPPSFNKGIDWIMGSPDVAFSRFKDDYNTRLATDHPLITAVARITS</sequence>
<dbReference type="InterPro" id="IPR005135">
    <property type="entry name" value="Endo/exonuclease/phosphatase"/>
</dbReference>
<keyword evidence="3" id="KW-1185">Reference proteome</keyword>
<dbReference type="Gene3D" id="3.60.10.10">
    <property type="entry name" value="Endonuclease/exonuclease/phosphatase"/>
    <property type="match status" value="1"/>
</dbReference>
<dbReference type="Pfam" id="PF03372">
    <property type="entry name" value="Exo_endo_phos"/>
    <property type="match status" value="1"/>
</dbReference>
<evidence type="ECO:0000259" key="1">
    <source>
        <dbReference type="Pfam" id="PF03372"/>
    </source>
</evidence>
<dbReference type="Proteomes" id="UP000291838">
    <property type="component" value="Unassembled WGS sequence"/>
</dbReference>
<evidence type="ECO:0000313" key="2">
    <source>
        <dbReference type="EMBL" id="RYB96034.1"/>
    </source>
</evidence>
<gene>
    <name evidence="2" type="ORF">EUA06_00055</name>
</gene>
<comment type="caution">
    <text evidence="2">The sequence shown here is derived from an EMBL/GenBank/DDBJ whole genome shotgun (WGS) entry which is preliminary data.</text>
</comment>
<organism evidence="2 3">
    <name type="scientific">Nocardioides glacieisoli</name>
    <dbReference type="NCBI Taxonomy" id="1168730"/>
    <lineage>
        <taxon>Bacteria</taxon>
        <taxon>Bacillati</taxon>
        <taxon>Actinomycetota</taxon>
        <taxon>Actinomycetes</taxon>
        <taxon>Propionibacteriales</taxon>
        <taxon>Nocardioidaceae</taxon>
        <taxon>Nocardioides</taxon>
    </lineage>
</organism>
<dbReference type="GO" id="GO:0003824">
    <property type="term" value="F:catalytic activity"/>
    <property type="evidence" value="ECO:0007669"/>
    <property type="project" value="InterPro"/>
</dbReference>
<name>A0A4Q2S640_9ACTN</name>